<dbReference type="Proteomes" id="UP001218231">
    <property type="component" value="Plasmid unnamed1"/>
</dbReference>
<dbReference type="SUPFAM" id="SSF52540">
    <property type="entry name" value="P-loop containing nucleoside triphosphate hydrolases"/>
    <property type="match status" value="1"/>
</dbReference>
<dbReference type="InterPro" id="IPR039187">
    <property type="entry name" value="SNO_AAA"/>
</dbReference>
<dbReference type="PANTHER" id="PTHR12706:SF30">
    <property type="entry name" value="PROTEIN STRAWBERRY NOTCH-RELATED"/>
    <property type="match status" value="1"/>
</dbReference>
<organism evidence="4 5">
    <name type="scientific">Novosphingobium humi</name>
    <dbReference type="NCBI Taxonomy" id="2282397"/>
    <lineage>
        <taxon>Bacteria</taxon>
        <taxon>Pseudomonadati</taxon>
        <taxon>Pseudomonadota</taxon>
        <taxon>Alphaproteobacteria</taxon>
        <taxon>Sphingomonadales</taxon>
        <taxon>Sphingomonadaceae</taxon>
        <taxon>Novosphingobium</taxon>
    </lineage>
</organism>
<dbReference type="Pfam" id="PF13872">
    <property type="entry name" value="AAA_34"/>
    <property type="match status" value="1"/>
</dbReference>
<reference evidence="4 5" key="1">
    <citation type="submission" date="2023-02" db="EMBL/GenBank/DDBJ databases">
        <title>Genome sequence of Novosphingobium humi KACC 19094.</title>
        <authorList>
            <person name="Kim S."/>
            <person name="Heo J."/>
            <person name="Kwon S.-W."/>
        </authorList>
    </citation>
    <scope>NUCLEOTIDE SEQUENCE [LARGE SCALE GENOMIC DNA]</scope>
    <source>
        <strain evidence="4 5">KACC 19094</strain>
        <plasmid evidence="4 5">unnamed1</plasmid>
    </source>
</reference>
<comment type="similarity">
    <text evidence="1">Belongs to the SBNO family.</text>
</comment>
<evidence type="ECO:0000256" key="1">
    <source>
        <dbReference type="ARBA" id="ARBA00006992"/>
    </source>
</evidence>
<evidence type="ECO:0000259" key="3">
    <source>
        <dbReference type="Pfam" id="PF13872"/>
    </source>
</evidence>
<accession>A0ABY7U3N3</accession>
<dbReference type="InterPro" id="IPR027417">
    <property type="entry name" value="P-loop_NTPase"/>
</dbReference>
<dbReference type="Pfam" id="PF13871">
    <property type="entry name" value="Helicase_C_4"/>
    <property type="match status" value="1"/>
</dbReference>
<dbReference type="InterPro" id="IPR029063">
    <property type="entry name" value="SAM-dependent_MTases_sf"/>
</dbReference>
<feature type="domain" description="Strawberry notch helicase C" evidence="2">
    <location>
        <begin position="903"/>
        <end position="1158"/>
    </location>
</feature>
<protein>
    <submittedName>
        <fullName evidence="4">Strawberry notch family protein</fullName>
    </submittedName>
</protein>
<dbReference type="PANTHER" id="PTHR12706">
    <property type="entry name" value="STRAWBERRY NOTCH-RELATED"/>
    <property type="match status" value="1"/>
</dbReference>
<feature type="domain" description="Strawberry notch AAA" evidence="3">
    <location>
        <begin position="413"/>
        <end position="729"/>
    </location>
</feature>
<dbReference type="RefSeq" id="WP_273620377.1">
    <property type="nucleotide sequence ID" value="NZ_CP117418.1"/>
</dbReference>
<evidence type="ECO:0000259" key="2">
    <source>
        <dbReference type="Pfam" id="PF13871"/>
    </source>
</evidence>
<dbReference type="Gene3D" id="3.40.50.150">
    <property type="entry name" value="Vaccinia Virus protein VP39"/>
    <property type="match status" value="1"/>
</dbReference>
<dbReference type="InterPro" id="IPR026937">
    <property type="entry name" value="SBNO_Helicase_C_dom"/>
</dbReference>
<dbReference type="EMBL" id="CP117418">
    <property type="protein sequence ID" value="WCT80105.1"/>
    <property type="molecule type" value="Genomic_DNA"/>
</dbReference>
<keyword evidence="5" id="KW-1185">Reference proteome</keyword>
<evidence type="ECO:0000313" key="5">
    <source>
        <dbReference type="Proteomes" id="UP001218231"/>
    </source>
</evidence>
<keyword evidence="4" id="KW-0614">Plasmid</keyword>
<dbReference type="SUPFAM" id="SSF53335">
    <property type="entry name" value="S-adenosyl-L-methionine-dependent methyltransferases"/>
    <property type="match status" value="1"/>
</dbReference>
<dbReference type="InterPro" id="IPR026741">
    <property type="entry name" value="SNO"/>
</dbReference>
<dbReference type="Gene3D" id="3.40.50.300">
    <property type="entry name" value="P-loop containing nucleotide triphosphate hydrolases"/>
    <property type="match status" value="1"/>
</dbReference>
<geneLocation type="plasmid" evidence="4 5">
    <name>unnamed1</name>
</geneLocation>
<evidence type="ECO:0000313" key="4">
    <source>
        <dbReference type="EMBL" id="WCT80105.1"/>
    </source>
</evidence>
<name>A0ABY7U3N3_9SPHN</name>
<sequence length="1432" mass="156269">MNIPQLALLPATDTASRLYGAAQSLVLRWRGGGTVTRQYLKRLMIEAFGSDDADGVWSMRDAYDALEAAQVLMLAQPDCPLVDHASPAEIFTRLTAFERALPTQTYRSEHQVKFQQFSTPLRLAWLAALAGQARPDDIGLEPSAGTGMLAVHMLRVGAEVMLNEFDGRRADLLGRILDQKVTRHDGEHIGDLISASPRPTLILINPPFSRSAGRGVDQHAGARHLRAALARLAPGGRCVAIMPPNFAAGGAAVLGYATVTEMVPPRAEITICGHPYAKHGTSIGVNLLVFDKGWAGEPQRYEADTIDDVLPLVQAIPPRLGSGNPLPPPTAVTIARPAPSSRPSHAFRPSPAALIGKTPSRRLVPPSRILAESDLPEPLVYQLLDAPLAPGEPVGIYSPWRLARIAIPEVASHPDDLVESIAMASIPPPAPMHRPLLQRRAIRALSDAQLETVILAGEAFSRDLPGRFLPNSAGDRLEERADGHIYRTGFFIGDGTGVGKGREVAACIFDRWNRGYRKAIWVSRSTALLEDARRDHSALGGLPIDIQPIDGFPPGSPITMTSGILFLTYAALRSARHDKQSRLQQIIAWAGEDFEGILVFDEAHEMGNAAGTDSEFGSARGSEQGLAGVRLQNALPRACVLYASATGATKPENLSYASRLGLWGPGTAFADRDLFLSSMEEGGVAALEIVARDLKAMGLYTARALSFAGVEYEPLVHQLTSEQIAIYDAFADAWAIVHRHLESVLKATNIVDRISGATLNSRAKGSALSRFESSKQRFWLALLVAMKMPTLLPEIEKEIAKGQVAVIQLVTTAEAILERRLAELPAEERANLSLDVSPLEILVEYLRHAFPVRQMAVFRTSDGADKSEPMVDALGEPVLSQEALAAREELIEQLCAMPAVPAALDTLIAHFGTDRVAEVTGRSRRLVVRPDGGQAIERRSARANLAETSLFMDGTKPILVFSSAGGTGRSYHADRSCKTANKRRIHFLLEPGWRADVAIQGLGRSHRTNQTFPPVFRPVVTDCKGERRAISTIARRLDSLGALTRGQRQTGGQGMFDPSDNLESDLAREALSQWYRLLHGGKLTSVRLAAFQEMTGLKLVDDEGILLERLPPIQRWLNRLLALRIAVQDAIFEEYMGLIQARADAAREAGTLDVGVETIRAERIVILTDQCLRTDPRTGAETRLLHLELHLKPRVTRWTRLMRIWGNREGVAFLRNARSGRVALAVPSWSITDEEGRVVAMLSLERPTGSSRISEADLTASHWASIEPDKFETLWEAECQEALTQVEIEIVHVATGLLLPVWHKLPSDDVRVWRIDDGAKVTILGRIIHPRTLGKLQEAFGLDGSALALTPDELLRGAEAVEGVAIPGLEGARLVTALVNGSHRLEIRDYPPERRNWLKSCGAFSEVLAFKTRLFLPPNQVVEILRAIASVQ</sequence>
<proteinExistence type="inferred from homology"/>
<gene>
    <name evidence="4" type="ORF">PQ457_18785</name>
</gene>